<keyword evidence="1" id="KW-0472">Membrane</keyword>
<protein>
    <submittedName>
        <fullName evidence="2">Uncharacterized protein</fullName>
    </submittedName>
</protein>
<feature type="transmembrane region" description="Helical" evidence="1">
    <location>
        <begin position="6"/>
        <end position="26"/>
    </location>
</feature>
<evidence type="ECO:0000256" key="1">
    <source>
        <dbReference type="SAM" id="Phobius"/>
    </source>
</evidence>
<dbReference type="EMBL" id="BK032679">
    <property type="protein sequence ID" value="DAF54453.1"/>
    <property type="molecule type" value="Genomic_DNA"/>
</dbReference>
<sequence length="58" mass="6449">MIDATYRGVAAIQAALSFLVMCIHFFKHFCLPTHLPYIFHQLSNSSLMIETDCGGVTS</sequence>
<evidence type="ECO:0000313" key="2">
    <source>
        <dbReference type="EMBL" id="DAF54453.1"/>
    </source>
</evidence>
<keyword evidence="1" id="KW-1133">Transmembrane helix</keyword>
<reference evidence="2" key="1">
    <citation type="journal article" date="2021" name="Proc. Natl. Acad. Sci. U.S.A.">
        <title>A Catalog of Tens of Thousands of Viruses from Human Metagenomes Reveals Hidden Associations with Chronic Diseases.</title>
        <authorList>
            <person name="Tisza M.J."/>
            <person name="Buck C.B."/>
        </authorList>
    </citation>
    <scope>NUCLEOTIDE SEQUENCE</scope>
    <source>
        <strain evidence="2">CtKwY15</strain>
    </source>
</reference>
<proteinExistence type="predicted"/>
<organism evidence="2">
    <name type="scientific">Siphoviridae sp. ctKwY15</name>
    <dbReference type="NCBI Taxonomy" id="2827843"/>
    <lineage>
        <taxon>Viruses</taxon>
        <taxon>Duplodnaviria</taxon>
        <taxon>Heunggongvirae</taxon>
        <taxon>Uroviricota</taxon>
        <taxon>Caudoviricetes</taxon>
    </lineage>
</organism>
<name>A0A8S5STS5_9CAUD</name>
<keyword evidence="1" id="KW-0812">Transmembrane</keyword>
<accession>A0A8S5STS5</accession>